<protein>
    <submittedName>
        <fullName evidence="4">Uncharacterized protein LOC117570876</fullName>
    </submittedName>
</protein>
<dbReference type="OrthoDB" id="7883648at2759"/>
<evidence type="ECO:0000313" key="4">
    <source>
        <dbReference type="RefSeq" id="XP_034108660.1"/>
    </source>
</evidence>
<feature type="region of interest" description="Disordered" evidence="2">
    <location>
        <begin position="277"/>
        <end position="325"/>
    </location>
</feature>
<evidence type="ECO:0000313" key="3">
    <source>
        <dbReference type="Proteomes" id="UP000515160"/>
    </source>
</evidence>
<feature type="compositionally biased region" description="Basic and acidic residues" evidence="2">
    <location>
        <begin position="599"/>
        <end position="614"/>
    </location>
</feature>
<evidence type="ECO:0000256" key="1">
    <source>
        <dbReference type="SAM" id="Coils"/>
    </source>
</evidence>
<feature type="compositionally biased region" description="Basic residues" evidence="2">
    <location>
        <begin position="313"/>
        <end position="324"/>
    </location>
</feature>
<accession>A0A6P8XBC2</accession>
<organism evidence="3 4">
    <name type="scientific">Drosophila albomicans</name>
    <name type="common">Fruit fly</name>
    <dbReference type="NCBI Taxonomy" id="7291"/>
    <lineage>
        <taxon>Eukaryota</taxon>
        <taxon>Metazoa</taxon>
        <taxon>Ecdysozoa</taxon>
        <taxon>Arthropoda</taxon>
        <taxon>Hexapoda</taxon>
        <taxon>Insecta</taxon>
        <taxon>Pterygota</taxon>
        <taxon>Neoptera</taxon>
        <taxon>Endopterygota</taxon>
        <taxon>Diptera</taxon>
        <taxon>Brachycera</taxon>
        <taxon>Muscomorpha</taxon>
        <taxon>Ephydroidea</taxon>
        <taxon>Drosophilidae</taxon>
        <taxon>Drosophila</taxon>
    </lineage>
</organism>
<name>A0A6P8XBC2_DROAB</name>
<proteinExistence type="predicted"/>
<keyword evidence="1" id="KW-0175">Coiled coil</keyword>
<feature type="coiled-coil region" evidence="1">
    <location>
        <begin position="442"/>
        <end position="469"/>
    </location>
</feature>
<feature type="compositionally biased region" description="Basic and acidic residues" evidence="2">
    <location>
        <begin position="666"/>
        <end position="676"/>
    </location>
</feature>
<evidence type="ECO:0000256" key="2">
    <source>
        <dbReference type="SAM" id="MobiDB-lite"/>
    </source>
</evidence>
<sequence>MEKFSTVFIFSPPYSETGGCNCWRPDRKDCLSMQKESTEYVELDLEDIAESLMQVMRICRLRPWEVKRTKNVIKRSFRHFEEIRFRIDRVPRKRFSKENFLHDLAVEAGMGRMDSHLAYGIVKRAFQAYYHGTGEGGIRLQSYDGQMRHRSECLWLHAAKRTAEIFAVYAGLMYSEQMKYEECIKCAYLILYKELQSRFKFEKSEPKICTCKTENARVDSVWDALSGTTLMSGNTAITTELFFNKHTFDVSNPTSVVSVKAEYMMVSRTDRIIGATSSAPEEKISHPVVKANSSQNSKQSGKATEKKSEKSVGKKKKRKKKKNRSEKCKCPNLQCTGSQRPPVITAECSQGPYVCRWIPYEDTFPAHCVPCPPMESICPPCDHDDRPCDDECTCTCNVCTCPPADEFVEEEHCEKLSGSGLEDRDTDYCWLAPFRDEKVMRREVEQSLLDEELAEADDAEEELFECRCTCEYKQRAFPHLFTYLAPFKTPPVEPEVPPVEIPVKPKKPPCGISMETYRCWNEPSRPSEEEPLCPTCPHIALLAHAEKSLDVRAPTVKGISMDVTVKSQHYPREERISIKTQPRGKAGKTARPSDSVQKCAKELESNLKAVERSKGNQQATKMQDTKRQPPSVISPPAKSVPLKPVPITVPPQSKANANEPDNTQRQSDDKLTKEDILEMLGLNK</sequence>
<dbReference type="RefSeq" id="XP_034108660.1">
    <property type="nucleotide sequence ID" value="XM_034252769.2"/>
</dbReference>
<feature type="region of interest" description="Disordered" evidence="2">
    <location>
        <begin position="571"/>
        <end position="684"/>
    </location>
</feature>
<feature type="compositionally biased region" description="Polar residues" evidence="2">
    <location>
        <begin position="650"/>
        <end position="665"/>
    </location>
</feature>
<dbReference type="Proteomes" id="UP000515160">
    <property type="component" value="Chromosome 3"/>
</dbReference>
<dbReference type="GeneID" id="117570876"/>
<keyword evidence="3" id="KW-1185">Reference proteome</keyword>
<reference evidence="4" key="1">
    <citation type="submission" date="2025-08" db="UniProtKB">
        <authorList>
            <consortium name="RefSeq"/>
        </authorList>
    </citation>
    <scope>IDENTIFICATION</scope>
    <source>
        <strain evidence="4">15112-1751.03</strain>
        <tissue evidence="4">Whole Adult</tissue>
    </source>
</reference>
<feature type="compositionally biased region" description="Basic and acidic residues" evidence="2">
    <location>
        <begin position="303"/>
        <end position="312"/>
    </location>
</feature>
<dbReference type="AlphaFoldDB" id="A0A6P8XBC2"/>
<feature type="compositionally biased region" description="Polar residues" evidence="2">
    <location>
        <begin position="291"/>
        <end position="302"/>
    </location>
</feature>
<gene>
    <name evidence="4" type="primary">LOC117570876</name>
</gene>